<sequence>MAFTHLNSKISLQVIQQRNFNNLAA</sequence>
<dbReference type="EMBL" id="UINC01042765">
    <property type="protein sequence ID" value="SVB45842.1"/>
    <property type="molecule type" value="Genomic_DNA"/>
</dbReference>
<evidence type="ECO:0000313" key="1">
    <source>
        <dbReference type="EMBL" id="SVB45842.1"/>
    </source>
</evidence>
<dbReference type="AlphaFoldDB" id="A0A382E685"/>
<name>A0A382E685_9ZZZZ</name>
<gene>
    <name evidence="1" type="ORF">METZ01_LOCUS198696</name>
</gene>
<reference evidence="1" key="1">
    <citation type="submission" date="2018-05" db="EMBL/GenBank/DDBJ databases">
        <authorList>
            <person name="Lanie J.A."/>
            <person name="Ng W.-L."/>
            <person name="Kazmierczak K.M."/>
            <person name="Andrzejewski T.M."/>
            <person name="Davidsen T.M."/>
            <person name="Wayne K.J."/>
            <person name="Tettelin H."/>
            <person name="Glass J.I."/>
            <person name="Rusch D."/>
            <person name="Podicherti R."/>
            <person name="Tsui H.-C.T."/>
            <person name="Winkler M.E."/>
        </authorList>
    </citation>
    <scope>NUCLEOTIDE SEQUENCE</scope>
</reference>
<protein>
    <submittedName>
        <fullName evidence="1">Uncharacterized protein</fullName>
    </submittedName>
</protein>
<organism evidence="1">
    <name type="scientific">marine metagenome</name>
    <dbReference type="NCBI Taxonomy" id="408172"/>
    <lineage>
        <taxon>unclassified sequences</taxon>
        <taxon>metagenomes</taxon>
        <taxon>ecological metagenomes</taxon>
    </lineage>
</organism>
<proteinExistence type="predicted"/>
<accession>A0A382E685</accession>